<evidence type="ECO:0000313" key="7">
    <source>
        <dbReference type="Proteomes" id="UP001162131"/>
    </source>
</evidence>
<dbReference type="PRINTS" id="PR00633">
    <property type="entry name" value="RCCNDNSATION"/>
</dbReference>
<feature type="repeat" description="RCC1" evidence="2">
    <location>
        <begin position="268"/>
        <end position="310"/>
    </location>
</feature>
<feature type="compositionally biased region" description="Polar residues" evidence="4">
    <location>
        <begin position="1161"/>
        <end position="1175"/>
    </location>
</feature>
<keyword evidence="7" id="KW-1185">Reference proteome</keyword>
<dbReference type="InterPro" id="IPR009091">
    <property type="entry name" value="RCC1/BLIP-II"/>
</dbReference>
<evidence type="ECO:0000259" key="5">
    <source>
        <dbReference type="Pfam" id="PF25390"/>
    </source>
</evidence>
<evidence type="ECO:0000256" key="1">
    <source>
        <dbReference type="ARBA" id="ARBA00022737"/>
    </source>
</evidence>
<dbReference type="InterPro" id="IPR058923">
    <property type="entry name" value="RCC1-like_dom"/>
</dbReference>
<comment type="caution">
    <text evidence="6">The sequence shown here is derived from an EMBL/GenBank/DDBJ whole genome shotgun (WGS) entry which is preliminary data.</text>
</comment>
<dbReference type="SUPFAM" id="SSF50985">
    <property type="entry name" value="RCC1/BLIP-II"/>
    <property type="match status" value="1"/>
</dbReference>
<keyword evidence="1" id="KW-0677">Repeat</keyword>
<feature type="compositionally biased region" description="Polar residues" evidence="4">
    <location>
        <begin position="1182"/>
        <end position="1195"/>
    </location>
</feature>
<evidence type="ECO:0000313" key="6">
    <source>
        <dbReference type="EMBL" id="CAG9322189.1"/>
    </source>
</evidence>
<dbReference type="InterPro" id="IPR051625">
    <property type="entry name" value="Signaling_Regulatory_Domain"/>
</dbReference>
<feature type="repeat" description="RCC1" evidence="2">
    <location>
        <begin position="217"/>
        <end position="267"/>
    </location>
</feature>
<dbReference type="PANTHER" id="PTHR22872">
    <property type="entry name" value="BTK-BINDING PROTEIN-RELATED"/>
    <property type="match status" value="1"/>
</dbReference>
<feature type="coiled-coil region" evidence="3">
    <location>
        <begin position="543"/>
        <end position="717"/>
    </location>
</feature>
<dbReference type="EMBL" id="CAJZBQ010000030">
    <property type="protein sequence ID" value="CAG9322189.1"/>
    <property type="molecule type" value="Genomic_DNA"/>
</dbReference>
<keyword evidence="3" id="KW-0175">Coiled coil</keyword>
<evidence type="ECO:0000256" key="4">
    <source>
        <dbReference type="SAM" id="MobiDB-lite"/>
    </source>
</evidence>
<feature type="repeat" description="RCC1" evidence="2">
    <location>
        <begin position="112"/>
        <end position="163"/>
    </location>
</feature>
<organism evidence="6 7">
    <name type="scientific">Blepharisma stoltei</name>
    <dbReference type="NCBI Taxonomy" id="1481888"/>
    <lineage>
        <taxon>Eukaryota</taxon>
        <taxon>Sar</taxon>
        <taxon>Alveolata</taxon>
        <taxon>Ciliophora</taxon>
        <taxon>Postciliodesmatophora</taxon>
        <taxon>Heterotrichea</taxon>
        <taxon>Heterotrichida</taxon>
        <taxon>Blepharismidae</taxon>
        <taxon>Blepharisma</taxon>
    </lineage>
</organism>
<evidence type="ECO:0000256" key="3">
    <source>
        <dbReference type="SAM" id="Coils"/>
    </source>
</evidence>
<feature type="repeat" description="RCC1" evidence="2">
    <location>
        <begin position="311"/>
        <end position="362"/>
    </location>
</feature>
<feature type="repeat" description="RCC1" evidence="2">
    <location>
        <begin position="5"/>
        <end position="57"/>
    </location>
</feature>
<dbReference type="Pfam" id="PF25390">
    <property type="entry name" value="WD40_RLD"/>
    <property type="match status" value="1"/>
</dbReference>
<dbReference type="PROSITE" id="PS50012">
    <property type="entry name" value="RCC1_3"/>
    <property type="match status" value="7"/>
</dbReference>
<feature type="domain" description="RCC1-like" evidence="5">
    <location>
        <begin position="7"/>
        <end position="357"/>
    </location>
</feature>
<dbReference type="Gene3D" id="1.10.287.1490">
    <property type="match status" value="1"/>
</dbReference>
<dbReference type="Proteomes" id="UP001162131">
    <property type="component" value="Unassembled WGS sequence"/>
</dbReference>
<feature type="region of interest" description="Disordered" evidence="4">
    <location>
        <begin position="1160"/>
        <end position="1195"/>
    </location>
</feature>
<dbReference type="PROSITE" id="PS00626">
    <property type="entry name" value="RCC1_2"/>
    <property type="match status" value="4"/>
</dbReference>
<feature type="coiled-coil region" evidence="3">
    <location>
        <begin position="1038"/>
        <end position="1079"/>
    </location>
</feature>
<feature type="coiled-coil region" evidence="3">
    <location>
        <begin position="841"/>
        <end position="970"/>
    </location>
</feature>
<reference evidence="6" key="1">
    <citation type="submission" date="2021-09" db="EMBL/GenBank/DDBJ databases">
        <authorList>
            <consortium name="AG Swart"/>
            <person name="Singh M."/>
            <person name="Singh A."/>
            <person name="Seah K."/>
            <person name="Emmerich C."/>
        </authorList>
    </citation>
    <scope>NUCLEOTIDE SEQUENCE</scope>
    <source>
        <strain evidence="6">ATCC30299</strain>
    </source>
</reference>
<gene>
    <name evidence="6" type="ORF">BSTOLATCC_MIC30567</name>
</gene>
<feature type="repeat" description="RCC1" evidence="2">
    <location>
        <begin position="58"/>
        <end position="111"/>
    </location>
</feature>
<proteinExistence type="predicted"/>
<protein>
    <recommendedName>
        <fullName evidence="5">RCC1-like domain-containing protein</fullName>
    </recommendedName>
</protein>
<evidence type="ECO:0000256" key="2">
    <source>
        <dbReference type="PROSITE-ProRule" id="PRU00235"/>
    </source>
</evidence>
<accession>A0AAU9JF51</accession>
<name>A0AAU9JF51_9CILI</name>
<feature type="repeat" description="RCC1" evidence="2">
    <location>
        <begin position="167"/>
        <end position="216"/>
    </location>
</feature>
<sequence>MEGYTEIFAWGVDHFGQLGLGGKLNGKTYTVPRFCSFNVTIKDISCGEEHSAFVSAAGHVYCMGSNSEGRLGNGDKAMRQTSAPCLVERLTNYKAAKISCGWGHTVVVTEQGLAFAWGVGEFGALGNGSNETQWLPVRMDIPENIKIVQVSCGSRHTALVADDGYRRILLTCGAGEAGQLGTGRREKELVPVCIQTNEDVMYAASGVYHTLFITVSGSAYAMGGNSFGQLGTGDKKSYNKPEKIKYFENIYIEKVSAGQHSAALSDKGNLYVWGTGAFGEYLLPQRFNSSSGPIRDVAIGGNFGAALDCANNLFVWGTNTNGELGLGDSEPRTSLTPVLALKDKQVRFIACGGGFCISLGNDINSPYRSTKIKASRSRAITPLKWQDPSQHIENREIKRDVSLTRNPRSFDITNERNQEIMPRFSLIEDERQNLINRPRSVLGNRNSIEENLHRNRAVSPYSLQGLSENQYDQDTTEILKQDRISITRNIKQQNLSTDTHLFPQERITPDRSRSPVIGIKERDYDIEIESNNKRNEKLIKTVESEFNAKQRKLEAQLKDLEYKLENKCKDNDRLLHELKQLSSQYQESKIEKEKLEISFRDEHTKNERLEIEFQEVTEKFYKAKGDLEQVQARNKVLAREIQSFESQQISQIKANEYKDSEFEKLANRNRQLEINTQDANIEIERLSDKLNTELNHKERLEVKVQEYGNQLMRMRDDLDYSISKNKELEFQKQSLADENISIKNSIEGLKMQHNKEKEGYISQINEERYKRDQFQRIAEDEKAKRAHMEQIIEENKFRIINLQRQIDEENFKRNQTSKQFEDEMFKRNQVERQISEESFRNTQLAKQLEEEKIKRKQLEQTIDEERSKRLQIENNLQYIYEEKRKTDDLLKQAQSQLDNTSTKLSQVANRYESEKNTWSFSADKTTKEFSDLKSDLERLKRECSDLKLFIDQLTKEKFNLQSELDKKSRENLDLKADLDNISYEHGKAKQFISENQSLTEESIASYEQENRYLKQSINDMKYEIEKLGQQISEQLEVIEIATKTGEEWEEKHNKLQNDNKDLQRELSELEAKNRHLFESLEKELSLRAKEYKERTLSMLSTPLRSTQASPFISKPSIMVSTSPYESFGLSTPINKKTSPEQQERLGNAAAILLETLEAESPINTRGNSPARSTLSPLRGGNTMPTKIISTTSPKQDLNTRVSLLMQSRARLRELESAKNF</sequence>
<dbReference type="InterPro" id="IPR000408">
    <property type="entry name" value="Reg_chr_condens"/>
</dbReference>
<dbReference type="Gene3D" id="2.130.10.30">
    <property type="entry name" value="Regulator of chromosome condensation 1/beta-lactamase-inhibitor protein II"/>
    <property type="match status" value="2"/>
</dbReference>
<dbReference type="AlphaFoldDB" id="A0AAU9JF51"/>